<evidence type="ECO:0000313" key="3">
    <source>
        <dbReference type="Proteomes" id="UP001153269"/>
    </source>
</evidence>
<feature type="compositionally biased region" description="Polar residues" evidence="1">
    <location>
        <begin position="23"/>
        <end position="35"/>
    </location>
</feature>
<keyword evidence="3" id="KW-1185">Reference proteome</keyword>
<dbReference type="AlphaFoldDB" id="A0A9N7UVS0"/>
<organism evidence="2 3">
    <name type="scientific">Pleuronectes platessa</name>
    <name type="common">European plaice</name>
    <dbReference type="NCBI Taxonomy" id="8262"/>
    <lineage>
        <taxon>Eukaryota</taxon>
        <taxon>Metazoa</taxon>
        <taxon>Chordata</taxon>
        <taxon>Craniata</taxon>
        <taxon>Vertebrata</taxon>
        <taxon>Euteleostomi</taxon>
        <taxon>Actinopterygii</taxon>
        <taxon>Neopterygii</taxon>
        <taxon>Teleostei</taxon>
        <taxon>Neoteleostei</taxon>
        <taxon>Acanthomorphata</taxon>
        <taxon>Carangaria</taxon>
        <taxon>Pleuronectiformes</taxon>
        <taxon>Pleuronectoidei</taxon>
        <taxon>Pleuronectidae</taxon>
        <taxon>Pleuronectes</taxon>
    </lineage>
</organism>
<proteinExistence type="predicted"/>
<dbReference type="Proteomes" id="UP001153269">
    <property type="component" value="Unassembled WGS sequence"/>
</dbReference>
<reference evidence="2" key="1">
    <citation type="submission" date="2020-03" db="EMBL/GenBank/DDBJ databases">
        <authorList>
            <person name="Weist P."/>
        </authorList>
    </citation>
    <scope>NUCLEOTIDE SEQUENCE</scope>
</reference>
<evidence type="ECO:0000256" key="1">
    <source>
        <dbReference type="SAM" id="MobiDB-lite"/>
    </source>
</evidence>
<sequence length="168" mass="18266">MRNLSPPFNETAAGYNRLGAPSSADTGLNLLQTNQLPSPPPLLYFSSPARRREADESETHFTSAPGRHFPFEHRSQEAASRQTLGITGRGYLTDAPMGTASHGSTAPFRADQSQLPTSQPNDCLVPCRHQGPPPQITPHSLFLLCAHIGTLCRVDTRGRVPADLPRFL</sequence>
<name>A0A9N7UVS0_PLEPL</name>
<accession>A0A9N7UVS0</accession>
<evidence type="ECO:0000313" key="2">
    <source>
        <dbReference type="EMBL" id="CAB1437644.1"/>
    </source>
</evidence>
<feature type="region of interest" description="Disordered" evidence="1">
    <location>
        <begin position="1"/>
        <end position="118"/>
    </location>
</feature>
<dbReference type="EMBL" id="CADEAL010002055">
    <property type="protein sequence ID" value="CAB1437644.1"/>
    <property type="molecule type" value="Genomic_DNA"/>
</dbReference>
<gene>
    <name evidence="2" type="ORF">PLEPLA_LOCUS25673</name>
</gene>
<feature type="compositionally biased region" description="Basic and acidic residues" evidence="1">
    <location>
        <begin position="50"/>
        <end position="59"/>
    </location>
</feature>
<comment type="caution">
    <text evidence="2">The sequence shown here is derived from an EMBL/GenBank/DDBJ whole genome shotgun (WGS) entry which is preliminary data.</text>
</comment>
<protein>
    <submittedName>
        <fullName evidence="2">Uncharacterized protein</fullName>
    </submittedName>
</protein>